<evidence type="ECO:0000256" key="2">
    <source>
        <dbReference type="PROSITE-ProRule" id="PRU00335"/>
    </source>
</evidence>
<reference evidence="4 5" key="1">
    <citation type="submission" date="2022-02" db="EMBL/GenBank/DDBJ databases">
        <title>Genome of Erysipelotrichaceae sp. nov. NSJ-176 isolated from human feces.</title>
        <authorList>
            <person name="Abdugheni R."/>
        </authorList>
    </citation>
    <scope>NUCLEOTIDE SEQUENCE [LARGE SCALE GENOMIC DNA]</scope>
    <source>
        <strain evidence="4 5">NSJ-176</strain>
    </source>
</reference>
<dbReference type="InterPro" id="IPR001647">
    <property type="entry name" value="HTH_TetR"/>
</dbReference>
<dbReference type="Proteomes" id="UP001202402">
    <property type="component" value="Unassembled WGS sequence"/>
</dbReference>
<feature type="DNA-binding region" description="H-T-H motif" evidence="2">
    <location>
        <begin position="29"/>
        <end position="48"/>
    </location>
</feature>
<dbReference type="EMBL" id="JAKVPQ010000004">
    <property type="protein sequence ID" value="MCH4284938.1"/>
    <property type="molecule type" value="Genomic_DNA"/>
</dbReference>
<evidence type="ECO:0000256" key="1">
    <source>
        <dbReference type="ARBA" id="ARBA00023125"/>
    </source>
</evidence>
<sequence length="194" mass="23132">MQVKKEDLRQQILEAAKQEFLDKGYENSSMRVIAKKANTTMGNIYHYFDNKEALLTTLLDPVIENLNHLAEEHFVQDDQDYTIDDIEEAFDLINTQIELTEFRYLMDECLLILFDLKTTHYVELREAFMEKARNHMKFHMKMENDESGYLDIVTNMFVDCIRHVLEEKKNPEETRQEFMKVFRMLCTGLVTIKK</sequence>
<dbReference type="PANTHER" id="PTHR43479">
    <property type="entry name" value="ACREF/ENVCD OPERON REPRESSOR-RELATED"/>
    <property type="match status" value="1"/>
</dbReference>
<gene>
    <name evidence="4" type="ORF">LQE99_07310</name>
</gene>
<feature type="domain" description="HTH tetR-type" evidence="3">
    <location>
        <begin position="6"/>
        <end position="66"/>
    </location>
</feature>
<accession>A0ABS9R6Z4</accession>
<dbReference type="Gene3D" id="1.10.357.10">
    <property type="entry name" value="Tetracycline Repressor, domain 2"/>
    <property type="match status" value="1"/>
</dbReference>
<dbReference type="SUPFAM" id="SSF46689">
    <property type="entry name" value="Homeodomain-like"/>
    <property type="match status" value="1"/>
</dbReference>
<dbReference type="PROSITE" id="PS50977">
    <property type="entry name" value="HTH_TETR_2"/>
    <property type="match status" value="1"/>
</dbReference>
<keyword evidence="5" id="KW-1185">Reference proteome</keyword>
<proteinExistence type="predicted"/>
<name>A0ABS9R6Z4_9FIRM</name>
<comment type="caution">
    <text evidence="4">The sequence shown here is derived from an EMBL/GenBank/DDBJ whole genome shotgun (WGS) entry which is preliminary data.</text>
</comment>
<keyword evidence="1 2" id="KW-0238">DNA-binding</keyword>
<evidence type="ECO:0000313" key="5">
    <source>
        <dbReference type="Proteomes" id="UP001202402"/>
    </source>
</evidence>
<dbReference type="InterPro" id="IPR050624">
    <property type="entry name" value="HTH-type_Tx_Regulator"/>
</dbReference>
<evidence type="ECO:0000259" key="3">
    <source>
        <dbReference type="PROSITE" id="PS50977"/>
    </source>
</evidence>
<dbReference type="Pfam" id="PF00440">
    <property type="entry name" value="TetR_N"/>
    <property type="match status" value="1"/>
</dbReference>
<protein>
    <submittedName>
        <fullName evidence="4">TetR/AcrR family transcriptional regulator</fullName>
    </submittedName>
</protein>
<dbReference type="RefSeq" id="WP_117452854.1">
    <property type="nucleotide sequence ID" value="NZ_JAKVPQ010000004.1"/>
</dbReference>
<organism evidence="4 5">
    <name type="scientific">Amedibacillus hominis</name>
    <dbReference type="NCBI Taxonomy" id="2897776"/>
    <lineage>
        <taxon>Bacteria</taxon>
        <taxon>Bacillati</taxon>
        <taxon>Bacillota</taxon>
        <taxon>Erysipelotrichia</taxon>
        <taxon>Erysipelotrichales</taxon>
        <taxon>Erysipelotrichaceae</taxon>
        <taxon>Amedibacillus</taxon>
    </lineage>
</organism>
<dbReference type="PRINTS" id="PR00455">
    <property type="entry name" value="HTHTETR"/>
</dbReference>
<evidence type="ECO:0000313" key="4">
    <source>
        <dbReference type="EMBL" id="MCH4284938.1"/>
    </source>
</evidence>
<dbReference type="PANTHER" id="PTHR43479:SF11">
    <property type="entry name" value="ACREF_ENVCD OPERON REPRESSOR-RELATED"/>
    <property type="match status" value="1"/>
</dbReference>
<dbReference type="InterPro" id="IPR009057">
    <property type="entry name" value="Homeodomain-like_sf"/>
</dbReference>